<accession>A0A0U3LNK9</accession>
<name>A0A0U3LNK9_9BURK</name>
<dbReference type="AlphaFoldDB" id="A0A0U3LNK9"/>
<dbReference type="GO" id="GO:0016779">
    <property type="term" value="F:nucleotidyltransferase activity"/>
    <property type="evidence" value="ECO:0007669"/>
    <property type="project" value="UniProtKB-KW"/>
</dbReference>
<protein>
    <submittedName>
        <fullName evidence="3">Sugar metabolism enzyme</fullName>
    </submittedName>
</protein>
<evidence type="ECO:0000256" key="2">
    <source>
        <dbReference type="ARBA" id="ARBA00022695"/>
    </source>
</evidence>
<dbReference type="Proteomes" id="UP000060699">
    <property type="component" value="Chromosome"/>
</dbReference>
<gene>
    <name evidence="3" type="ORF">RD2015_2043</name>
</gene>
<evidence type="ECO:0000313" key="4">
    <source>
        <dbReference type="Proteomes" id="UP000060699"/>
    </source>
</evidence>
<dbReference type="SUPFAM" id="SSF52374">
    <property type="entry name" value="Nucleotidylyl transferase"/>
    <property type="match status" value="1"/>
</dbReference>
<dbReference type="RefSeq" id="WP_233441645.1">
    <property type="nucleotide sequence ID" value="NZ_QUMT01000002.1"/>
</dbReference>
<dbReference type="InterPro" id="IPR050385">
    <property type="entry name" value="Archaeal_FAD_synthase"/>
</dbReference>
<keyword evidence="2" id="KW-0548">Nucleotidyltransferase</keyword>
<keyword evidence="1" id="KW-0808">Transferase</keyword>
<dbReference type="PANTHER" id="PTHR43793">
    <property type="entry name" value="FAD SYNTHASE"/>
    <property type="match status" value="1"/>
</dbReference>
<proteinExistence type="predicted"/>
<dbReference type="InterPro" id="IPR014729">
    <property type="entry name" value="Rossmann-like_a/b/a_fold"/>
</dbReference>
<sequence>MLFLLAHREKYVLDKWNSSLKCLPPERLLDMAPRLARPLVFTHGVFDLLQVNDVSDLEAASAHGSCLVVALHSDRSVRSGSATGDGPVHPLSDRARVVAALGCVSWVTWFDEDTPAALLAALRPEVYVKGGHGQFESPLDSLPEATLVASWGGRVALAPNVSGGSGTAGLMQRLGALAP</sequence>
<dbReference type="KEGG" id="rdp:RD2015_2043"/>
<dbReference type="Gene3D" id="3.40.50.620">
    <property type="entry name" value="HUPs"/>
    <property type="match status" value="1"/>
</dbReference>
<reference evidence="3 4" key="1">
    <citation type="submission" date="2015-12" db="EMBL/GenBank/DDBJ databases">
        <title>Complete genome of Roseateles depolymerans KCTC 42856.</title>
        <authorList>
            <person name="Kim K.M."/>
        </authorList>
    </citation>
    <scope>NUCLEOTIDE SEQUENCE [LARGE SCALE GENOMIC DNA]</scope>
    <source>
        <strain evidence="3 4">KCTC 42856</strain>
    </source>
</reference>
<evidence type="ECO:0000256" key="1">
    <source>
        <dbReference type="ARBA" id="ARBA00022679"/>
    </source>
</evidence>
<dbReference type="PATRIC" id="fig|76731.3.peg.2094"/>
<dbReference type="PANTHER" id="PTHR43793:SF2">
    <property type="entry name" value="BIFUNCTIONAL PROTEIN HLDE"/>
    <property type="match status" value="1"/>
</dbReference>
<keyword evidence="4" id="KW-1185">Reference proteome</keyword>
<evidence type="ECO:0000313" key="3">
    <source>
        <dbReference type="EMBL" id="ALV06519.1"/>
    </source>
</evidence>
<dbReference type="EMBL" id="CP013729">
    <property type="protein sequence ID" value="ALV06519.1"/>
    <property type="molecule type" value="Genomic_DNA"/>
</dbReference>
<organism evidence="3 4">
    <name type="scientific">Roseateles depolymerans</name>
    <dbReference type="NCBI Taxonomy" id="76731"/>
    <lineage>
        <taxon>Bacteria</taxon>
        <taxon>Pseudomonadati</taxon>
        <taxon>Pseudomonadota</taxon>
        <taxon>Betaproteobacteria</taxon>
        <taxon>Burkholderiales</taxon>
        <taxon>Sphaerotilaceae</taxon>
        <taxon>Roseateles</taxon>
    </lineage>
</organism>
<dbReference type="STRING" id="76731.RD2015_2043"/>